<sequence>MADDYYQNLPKKRMGVGALLFDESGKILLVKPTYKDHWSIPGGVVEKDESPRTACIREIKEELGLAMIALQFVCVDYISDDGKKSENLQFIFSGPELSKSQIDTIKLPSDELSEWKFLAIKEALLILSEKMSRRLSRCLAVLPENRSVYLEDQEPRGF</sequence>
<dbReference type="InterPro" id="IPR020476">
    <property type="entry name" value="Nudix_hydrolase"/>
</dbReference>
<dbReference type="Gene3D" id="3.90.79.10">
    <property type="entry name" value="Nucleoside Triphosphate Pyrophosphohydrolase"/>
    <property type="match status" value="1"/>
</dbReference>
<proteinExistence type="inferred from homology"/>
<organism evidence="5 6">
    <name type="scientific">Candidatus Yanofskybacteria bacterium RIFCSPLOWO2_01_FULL_49_25</name>
    <dbReference type="NCBI Taxonomy" id="1802701"/>
    <lineage>
        <taxon>Bacteria</taxon>
        <taxon>Candidatus Yanofskyibacteriota</taxon>
    </lineage>
</organism>
<dbReference type="Proteomes" id="UP000179047">
    <property type="component" value="Unassembled WGS sequence"/>
</dbReference>
<keyword evidence="2 3" id="KW-0378">Hydrolase</keyword>
<comment type="cofactor">
    <cofactor evidence="1">
        <name>Mg(2+)</name>
        <dbReference type="ChEBI" id="CHEBI:18420"/>
    </cofactor>
</comment>
<dbReference type="GO" id="GO:0016787">
    <property type="term" value="F:hydrolase activity"/>
    <property type="evidence" value="ECO:0007669"/>
    <property type="project" value="UniProtKB-KW"/>
</dbReference>
<evidence type="ECO:0000256" key="3">
    <source>
        <dbReference type="RuleBase" id="RU003476"/>
    </source>
</evidence>
<protein>
    <recommendedName>
        <fullName evidence="4">Nudix hydrolase domain-containing protein</fullName>
    </recommendedName>
</protein>
<evidence type="ECO:0000256" key="2">
    <source>
        <dbReference type="ARBA" id="ARBA00022801"/>
    </source>
</evidence>
<accession>A0A1F8GXB5</accession>
<dbReference type="PROSITE" id="PS51462">
    <property type="entry name" value="NUDIX"/>
    <property type="match status" value="1"/>
</dbReference>
<dbReference type="AlphaFoldDB" id="A0A1F8GXB5"/>
<dbReference type="InterPro" id="IPR000086">
    <property type="entry name" value="NUDIX_hydrolase_dom"/>
</dbReference>
<dbReference type="PROSITE" id="PS00893">
    <property type="entry name" value="NUDIX_BOX"/>
    <property type="match status" value="1"/>
</dbReference>
<comment type="caution">
    <text evidence="5">The sequence shown here is derived from an EMBL/GenBank/DDBJ whole genome shotgun (WGS) entry which is preliminary data.</text>
</comment>
<dbReference type="SUPFAM" id="SSF55811">
    <property type="entry name" value="Nudix"/>
    <property type="match status" value="1"/>
</dbReference>
<evidence type="ECO:0000313" key="5">
    <source>
        <dbReference type="EMBL" id="OGN30034.1"/>
    </source>
</evidence>
<dbReference type="STRING" id="1802701.A3A33_01775"/>
<dbReference type="Pfam" id="PF00293">
    <property type="entry name" value="NUDIX"/>
    <property type="match status" value="1"/>
</dbReference>
<name>A0A1F8GXB5_9BACT</name>
<evidence type="ECO:0000313" key="6">
    <source>
        <dbReference type="Proteomes" id="UP000179047"/>
    </source>
</evidence>
<feature type="domain" description="Nudix hydrolase" evidence="4">
    <location>
        <begin position="11"/>
        <end position="141"/>
    </location>
</feature>
<dbReference type="PANTHER" id="PTHR43046:SF14">
    <property type="entry name" value="MUTT_NUDIX FAMILY PROTEIN"/>
    <property type="match status" value="1"/>
</dbReference>
<reference evidence="5 6" key="1">
    <citation type="journal article" date="2016" name="Nat. Commun.">
        <title>Thousands of microbial genomes shed light on interconnected biogeochemical processes in an aquifer system.</title>
        <authorList>
            <person name="Anantharaman K."/>
            <person name="Brown C.T."/>
            <person name="Hug L.A."/>
            <person name="Sharon I."/>
            <person name="Castelle C.J."/>
            <person name="Probst A.J."/>
            <person name="Thomas B.C."/>
            <person name="Singh A."/>
            <person name="Wilkins M.J."/>
            <person name="Karaoz U."/>
            <person name="Brodie E.L."/>
            <person name="Williams K.H."/>
            <person name="Hubbard S.S."/>
            <person name="Banfield J.F."/>
        </authorList>
    </citation>
    <scope>NUCLEOTIDE SEQUENCE [LARGE SCALE GENOMIC DNA]</scope>
</reference>
<comment type="similarity">
    <text evidence="3">Belongs to the Nudix hydrolase family.</text>
</comment>
<dbReference type="PANTHER" id="PTHR43046">
    <property type="entry name" value="GDP-MANNOSE MANNOSYL HYDROLASE"/>
    <property type="match status" value="1"/>
</dbReference>
<gene>
    <name evidence="5" type="ORF">A3A33_01775</name>
</gene>
<dbReference type="EMBL" id="MGKP01000001">
    <property type="protein sequence ID" value="OGN30034.1"/>
    <property type="molecule type" value="Genomic_DNA"/>
</dbReference>
<evidence type="ECO:0000259" key="4">
    <source>
        <dbReference type="PROSITE" id="PS51462"/>
    </source>
</evidence>
<evidence type="ECO:0000256" key="1">
    <source>
        <dbReference type="ARBA" id="ARBA00001946"/>
    </source>
</evidence>
<dbReference type="InterPro" id="IPR015797">
    <property type="entry name" value="NUDIX_hydrolase-like_dom_sf"/>
</dbReference>
<dbReference type="InterPro" id="IPR020084">
    <property type="entry name" value="NUDIX_hydrolase_CS"/>
</dbReference>
<dbReference type="PRINTS" id="PR00502">
    <property type="entry name" value="NUDIXFAMILY"/>
</dbReference>
<dbReference type="CDD" id="cd18876">
    <property type="entry name" value="NUDIX_Hydrolase"/>
    <property type="match status" value="1"/>
</dbReference>